<name>A0A2U2DQD0_9HYPH</name>
<evidence type="ECO:0000313" key="2">
    <source>
        <dbReference type="Proteomes" id="UP000245252"/>
    </source>
</evidence>
<keyword evidence="2" id="KW-1185">Reference proteome</keyword>
<gene>
    <name evidence="1" type="ORF">DEM27_15805</name>
</gene>
<proteinExistence type="predicted"/>
<dbReference type="AlphaFoldDB" id="A0A2U2DQD0"/>
<dbReference type="EMBL" id="QFBC01000006">
    <property type="protein sequence ID" value="PWE55513.1"/>
    <property type="molecule type" value="Genomic_DNA"/>
</dbReference>
<dbReference type="RefSeq" id="WP_109459212.1">
    <property type="nucleotide sequence ID" value="NZ_QFBC01000006.1"/>
</dbReference>
<comment type="caution">
    <text evidence="1">The sequence shown here is derived from an EMBL/GenBank/DDBJ whole genome shotgun (WGS) entry which is preliminary data.</text>
</comment>
<organism evidence="1 2">
    <name type="scientific">Metarhizobium album</name>
    <dbReference type="NCBI Taxonomy" id="2182425"/>
    <lineage>
        <taxon>Bacteria</taxon>
        <taxon>Pseudomonadati</taxon>
        <taxon>Pseudomonadota</taxon>
        <taxon>Alphaproteobacteria</taxon>
        <taxon>Hyphomicrobiales</taxon>
        <taxon>Rhizobiaceae</taxon>
        <taxon>Metarhizobium</taxon>
    </lineage>
</organism>
<accession>A0A2U2DQD0</accession>
<protein>
    <submittedName>
        <fullName evidence="1">Uncharacterized protein</fullName>
    </submittedName>
</protein>
<dbReference type="Proteomes" id="UP000245252">
    <property type="component" value="Unassembled WGS sequence"/>
</dbReference>
<sequence>MRENVKGVVAKIEQVLGPAYRSLGLTMVIEEDGGELAVRFQAGPRVFSPMSLWFGVDVDRDVTLQDATVAVNCYDLIEVGDNGWIHWWYLQDTSHRIEGTDEEILAGMKEEMMTYTVIDVDYSRPRIIQSTAFALAWEEAVRGTTQVNDIEEVIVERDSVRETESFVFEDVLGREFRVSYPFDEEIPALITIDGRKVLEIRQHENAEMEQALNALFDPRNLPRHSR</sequence>
<reference evidence="1 2" key="1">
    <citation type="submission" date="2018-05" db="EMBL/GenBank/DDBJ databases">
        <title>The draft genome of strain NS-104.</title>
        <authorList>
            <person name="Hang P."/>
            <person name="Jiang J."/>
        </authorList>
    </citation>
    <scope>NUCLEOTIDE SEQUENCE [LARGE SCALE GENOMIC DNA]</scope>
    <source>
        <strain evidence="1 2">NS-104</strain>
    </source>
</reference>
<evidence type="ECO:0000313" key="1">
    <source>
        <dbReference type="EMBL" id="PWE55513.1"/>
    </source>
</evidence>